<protein>
    <submittedName>
        <fullName evidence="1">Uncharacterized protein</fullName>
    </submittedName>
</protein>
<organism evidence="1 2">
    <name type="scientific">Mus spicilegus</name>
    <name type="common">Mound-building mouse</name>
    <dbReference type="NCBI Taxonomy" id="10103"/>
    <lineage>
        <taxon>Eukaryota</taxon>
        <taxon>Metazoa</taxon>
        <taxon>Chordata</taxon>
        <taxon>Craniata</taxon>
        <taxon>Vertebrata</taxon>
        <taxon>Euteleostomi</taxon>
        <taxon>Mammalia</taxon>
        <taxon>Eutheria</taxon>
        <taxon>Euarchontoglires</taxon>
        <taxon>Glires</taxon>
        <taxon>Rodentia</taxon>
        <taxon>Myomorpha</taxon>
        <taxon>Muroidea</taxon>
        <taxon>Muridae</taxon>
        <taxon>Murinae</taxon>
        <taxon>Mus</taxon>
        <taxon>Mus</taxon>
    </lineage>
</organism>
<name>A0A8C6GZ82_MUSSI</name>
<keyword evidence="2" id="KW-1185">Reference proteome</keyword>
<reference evidence="1" key="2">
    <citation type="submission" date="2025-09" db="UniProtKB">
        <authorList>
            <consortium name="Ensembl"/>
        </authorList>
    </citation>
    <scope>IDENTIFICATION</scope>
</reference>
<evidence type="ECO:0000313" key="2">
    <source>
        <dbReference type="Proteomes" id="UP000694415"/>
    </source>
</evidence>
<dbReference type="AlphaFoldDB" id="A0A8C6GZ82"/>
<reference evidence="1" key="1">
    <citation type="submission" date="2025-08" db="UniProtKB">
        <authorList>
            <consortium name="Ensembl"/>
        </authorList>
    </citation>
    <scope>IDENTIFICATION</scope>
</reference>
<dbReference type="Proteomes" id="UP000694415">
    <property type="component" value="Unplaced"/>
</dbReference>
<evidence type="ECO:0000313" key="1">
    <source>
        <dbReference type="Ensembl" id="ENSMSIP00000013091.1"/>
    </source>
</evidence>
<accession>A0A8C6GZ82</accession>
<sequence length="88" mass="9560">THPARQRFCSFCLSFPGAPFCRTQRGASPTVFSSWSGSPPARPRELSLPSPSSLQVCRDCPIPVVFYFFQTSSQVAQGGFLTLSSSRG</sequence>
<dbReference type="Ensembl" id="ENSMSIT00000016609.1">
    <property type="protein sequence ID" value="ENSMSIP00000013091.1"/>
    <property type="gene ID" value="ENSMSIG00000011351.1"/>
</dbReference>
<proteinExistence type="predicted"/>